<feature type="transmembrane region" description="Helical" evidence="1">
    <location>
        <begin position="121"/>
        <end position="138"/>
    </location>
</feature>
<feature type="transmembrane region" description="Helical" evidence="1">
    <location>
        <begin position="150"/>
        <end position="176"/>
    </location>
</feature>
<name>A0ABV6MX38_9PSEU</name>
<keyword evidence="1" id="KW-0472">Membrane</keyword>
<reference evidence="2 3" key="1">
    <citation type="submission" date="2024-09" db="EMBL/GenBank/DDBJ databases">
        <authorList>
            <person name="Sun Q."/>
            <person name="Mori K."/>
        </authorList>
    </citation>
    <scope>NUCLEOTIDE SEQUENCE [LARGE SCALE GENOMIC DNA]</scope>
    <source>
        <strain evidence="2 3">TBRC 1432</strain>
    </source>
</reference>
<evidence type="ECO:0000313" key="3">
    <source>
        <dbReference type="Proteomes" id="UP001589810"/>
    </source>
</evidence>
<organism evidence="2 3">
    <name type="scientific">Kutzneria chonburiensis</name>
    <dbReference type="NCBI Taxonomy" id="1483604"/>
    <lineage>
        <taxon>Bacteria</taxon>
        <taxon>Bacillati</taxon>
        <taxon>Actinomycetota</taxon>
        <taxon>Actinomycetes</taxon>
        <taxon>Pseudonocardiales</taxon>
        <taxon>Pseudonocardiaceae</taxon>
        <taxon>Kutzneria</taxon>
    </lineage>
</organism>
<feature type="transmembrane region" description="Helical" evidence="1">
    <location>
        <begin position="183"/>
        <end position="202"/>
    </location>
</feature>
<evidence type="ECO:0000313" key="2">
    <source>
        <dbReference type="EMBL" id="MFC0544411.1"/>
    </source>
</evidence>
<accession>A0ABV6MX38</accession>
<dbReference type="PANTHER" id="PTHR36832">
    <property type="entry name" value="SLR1174 PROTEIN-RELATED"/>
    <property type="match status" value="1"/>
</dbReference>
<proteinExistence type="predicted"/>
<feature type="transmembrane region" description="Helical" evidence="1">
    <location>
        <begin position="233"/>
        <end position="254"/>
    </location>
</feature>
<dbReference type="PANTHER" id="PTHR36832:SF2">
    <property type="entry name" value="INTEGRAL MEMBRANE PROTEIN"/>
    <property type="match status" value="1"/>
</dbReference>
<keyword evidence="3" id="KW-1185">Reference proteome</keyword>
<keyword evidence="1" id="KW-0812">Transmembrane</keyword>
<keyword evidence="1" id="KW-1133">Transmembrane helix</keyword>
<sequence length="266" mass="28996">MCAVIGCYLRITLAGFHRYSTYRQAVLAGTATNIVFGLIKVGILSGVFLARDGASIGGYDLKTTITYVWLGQGLLGVVDFWSEDYLAERIRTGDVVVDLSRPWNLQAALLATDLGRAGYSAIARFVPQLLLGALFFPFRWPDDPMVAPAFVLSTVLAVLVSFHIRFLLGLTAFWLLDSRGVRGFYGVTSGLLAGLEIPLTFYPQWAQTALSFTPFPSLLQVPINVFVQVGDPVLLLTQQLAWVAVMVAAGRLVLQRAMHKVVVQGG</sequence>
<dbReference type="RefSeq" id="WP_273935901.1">
    <property type="nucleotide sequence ID" value="NZ_CP097263.1"/>
</dbReference>
<dbReference type="EMBL" id="JBHLUD010000007">
    <property type="protein sequence ID" value="MFC0544411.1"/>
    <property type="molecule type" value="Genomic_DNA"/>
</dbReference>
<dbReference type="Proteomes" id="UP001589810">
    <property type="component" value="Unassembled WGS sequence"/>
</dbReference>
<gene>
    <name evidence="2" type="ORF">ACFFH7_23095</name>
</gene>
<dbReference type="Pfam" id="PF06182">
    <property type="entry name" value="ABC2_membrane_6"/>
    <property type="match status" value="1"/>
</dbReference>
<dbReference type="InterPro" id="IPR010390">
    <property type="entry name" value="ABC-2_transporter-like"/>
</dbReference>
<evidence type="ECO:0000256" key="1">
    <source>
        <dbReference type="SAM" id="Phobius"/>
    </source>
</evidence>
<protein>
    <submittedName>
        <fullName evidence="2">ABC transporter permease</fullName>
    </submittedName>
</protein>
<comment type="caution">
    <text evidence="2">The sequence shown here is derived from an EMBL/GenBank/DDBJ whole genome shotgun (WGS) entry which is preliminary data.</text>
</comment>